<dbReference type="EMBL" id="ASPP01011913">
    <property type="protein sequence ID" value="ETO21130.1"/>
    <property type="molecule type" value="Genomic_DNA"/>
</dbReference>
<name>X6N4B6_RETFI</name>
<gene>
    <name evidence="3" type="ORF">RFI_16075</name>
</gene>
<reference evidence="3 4" key="1">
    <citation type="journal article" date="2013" name="Curr. Biol.">
        <title>The Genome of the Foraminiferan Reticulomyxa filosa.</title>
        <authorList>
            <person name="Glockner G."/>
            <person name="Hulsmann N."/>
            <person name="Schleicher M."/>
            <person name="Noegel A.A."/>
            <person name="Eichinger L."/>
            <person name="Gallinger C."/>
            <person name="Pawlowski J."/>
            <person name="Sierra R."/>
            <person name="Euteneuer U."/>
            <person name="Pillet L."/>
            <person name="Moustafa A."/>
            <person name="Platzer M."/>
            <person name="Groth M."/>
            <person name="Szafranski K."/>
            <person name="Schliwa M."/>
        </authorList>
    </citation>
    <scope>NUCLEOTIDE SEQUENCE [LARGE SCALE GENOMIC DNA]</scope>
</reference>
<evidence type="ECO:0000313" key="4">
    <source>
        <dbReference type="Proteomes" id="UP000023152"/>
    </source>
</evidence>
<feature type="compositionally biased region" description="Basic and acidic residues" evidence="1">
    <location>
        <begin position="93"/>
        <end position="106"/>
    </location>
</feature>
<accession>X6N4B6</accession>
<protein>
    <recommendedName>
        <fullName evidence="2">WH1 domain-containing protein</fullName>
    </recommendedName>
</protein>
<keyword evidence="4" id="KW-1185">Reference proteome</keyword>
<dbReference type="SUPFAM" id="SSF50729">
    <property type="entry name" value="PH domain-like"/>
    <property type="match status" value="1"/>
</dbReference>
<dbReference type="Pfam" id="PF00568">
    <property type="entry name" value="WH1"/>
    <property type="match status" value="1"/>
</dbReference>
<evidence type="ECO:0000313" key="3">
    <source>
        <dbReference type="EMBL" id="ETO21130.1"/>
    </source>
</evidence>
<proteinExistence type="predicted"/>
<organism evidence="3 4">
    <name type="scientific">Reticulomyxa filosa</name>
    <dbReference type="NCBI Taxonomy" id="46433"/>
    <lineage>
        <taxon>Eukaryota</taxon>
        <taxon>Sar</taxon>
        <taxon>Rhizaria</taxon>
        <taxon>Retaria</taxon>
        <taxon>Foraminifera</taxon>
        <taxon>Monothalamids</taxon>
        <taxon>Reticulomyxidae</taxon>
        <taxon>Reticulomyxa</taxon>
    </lineage>
</organism>
<comment type="caution">
    <text evidence="3">The sequence shown here is derived from an EMBL/GenBank/DDBJ whole genome shotgun (WGS) entry which is preliminary data.</text>
</comment>
<dbReference type="InterPro" id="IPR000697">
    <property type="entry name" value="WH1/EVH1_dom"/>
</dbReference>
<evidence type="ECO:0000259" key="2">
    <source>
        <dbReference type="Pfam" id="PF00568"/>
    </source>
</evidence>
<feature type="domain" description="WH1" evidence="2">
    <location>
        <begin position="12"/>
        <end position="96"/>
    </location>
</feature>
<dbReference type="AlphaFoldDB" id="X6N4B6"/>
<dbReference type="Proteomes" id="UP000023152">
    <property type="component" value="Unassembled WGS sequence"/>
</dbReference>
<feature type="region of interest" description="Disordered" evidence="1">
    <location>
        <begin position="93"/>
        <end position="116"/>
    </location>
</feature>
<sequence length="156" mass="18215">MGAKKNLKKKIITICILEQKSHQTLNKQNKTNKKVHLCCDSSDNTYRLLAWTVKSQQVLLNANCTAECMYKEKSQNFHSFTDENGQRYGLGFHKSDSGLKQAEHQTNKKKKKKKQFQMSNNIITKKKNSFLAAVADVIEKYKKEVEEKKKKKFFFF</sequence>
<dbReference type="InterPro" id="IPR011993">
    <property type="entry name" value="PH-like_dom_sf"/>
</dbReference>
<dbReference type="Gene3D" id="2.30.29.30">
    <property type="entry name" value="Pleckstrin-homology domain (PH domain)/Phosphotyrosine-binding domain (PTB)"/>
    <property type="match status" value="1"/>
</dbReference>
<dbReference type="OMA" id="TICILEQ"/>
<evidence type="ECO:0000256" key="1">
    <source>
        <dbReference type="SAM" id="MobiDB-lite"/>
    </source>
</evidence>